<evidence type="ECO:0000313" key="2">
    <source>
        <dbReference type="Proteomes" id="UP001648503"/>
    </source>
</evidence>
<comment type="caution">
    <text evidence="1">The sequence shown here is derived from an EMBL/GenBank/DDBJ whole genome shotgun (WGS) entry which is preliminary data.</text>
</comment>
<organism evidence="1 2">
    <name type="scientific">Batrachochytrium salamandrivorans</name>
    <dbReference type="NCBI Taxonomy" id="1357716"/>
    <lineage>
        <taxon>Eukaryota</taxon>
        <taxon>Fungi</taxon>
        <taxon>Fungi incertae sedis</taxon>
        <taxon>Chytridiomycota</taxon>
        <taxon>Chytridiomycota incertae sedis</taxon>
        <taxon>Chytridiomycetes</taxon>
        <taxon>Rhizophydiales</taxon>
        <taxon>Rhizophydiales incertae sedis</taxon>
        <taxon>Batrachochytrium</taxon>
    </lineage>
</organism>
<reference evidence="1 2" key="1">
    <citation type="submission" date="2021-02" db="EMBL/GenBank/DDBJ databases">
        <title>Variation within the Batrachochytrium salamandrivorans European outbreak.</title>
        <authorList>
            <person name="Kelly M."/>
            <person name="Pasmans F."/>
            <person name="Shea T.P."/>
            <person name="Munoz J.F."/>
            <person name="Carranza S."/>
            <person name="Cuomo C.A."/>
            <person name="Martel A."/>
        </authorList>
    </citation>
    <scope>NUCLEOTIDE SEQUENCE [LARGE SCALE GENOMIC DNA]</scope>
    <source>
        <strain evidence="1 2">AMFP18/2</strain>
    </source>
</reference>
<accession>A0ABQ8FJ78</accession>
<dbReference type="EMBL" id="JAFCIX010000127">
    <property type="protein sequence ID" value="KAH6597844.1"/>
    <property type="molecule type" value="Genomic_DNA"/>
</dbReference>
<name>A0ABQ8FJ78_9FUNG</name>
<protein>
    <submittedName>
        <fullName evidence="1">Uncharacterized protein</fullName>
    </submittedName>
</protein>
<dbReference type="Proteomes" id="UP001648503">
    <property type="component" value="Unassembled WGS sequence"/>
</dbReference>
<proteinExistence type="predicted"/>
<gene>
    <name evidence="1" type="ORF">BASA50_004188</name>
</gene>
<evidence type="ECO:0000313" key="1">
    <source>
        <dbReference type="EMBL" id="KAH6597844.1"/>
    </source>
</evidence>
<keyword evidence="2" id="KW-1185">Reference proteome</keyword>
<sequence length="113" mass="11946">MTDRPGTTGFVPRTPVPSVMISTTVPASTLAPTALSATGILSLSTASLLKKAAYHGTDDRIILDFGTFSCKAGFSWEPAPRHAFVPGLAERTLGSASGNHVEYYYLSITKTLL</sequence>